<sequence length="329" mass="35545">MRLLILGGTDFVGRVMAEEAVAAGHEVTVLSRGTRPAPQGVRALVGDRETDDGLDALDGGEWDAVYDTWTGAPRVVRRSAALLADRVAHYAYVSTRSVYAQPTPAGADEDAPLVDAFADAGFVDYPTNKRGGELAVREFFGDRSLLLRAGLVLGRYENVGRLPWWLRRIARGGRVLAPGPRDLPLQYIDAQDLARWTLRAVDAGVGGAFNTVSPSGHATMDELLTTCVQLTGSDAELVWRTPEEIEAAGLEPWNQLPVWIPPGELHDTMHRADVSRALAAGLRCRPLRETVADTWEWLSAGPPVEFTHPRRAAGLTAREEADALAGPGS</sequence>
<accession>A0A949N3W4</accession>
<dbReference type="AlphaFoldDB" id="A0A949N3W4"/>
<dbReference type="PANTHER" id="PTHR43245:SF13">
    <property type="entry name" value="UDP-D-APIOSE_UDP-D-XYLOSE SYNTHASE 2"/>
    <property type="match status" value="1"/>
</dbReference>
<keyword evidence="3" id="KW-1185">Reference proteome</keyword>
<reference evidence="2" key="1">
    <citation type="submission" date="2021-06" db="EMBL/GenBank/DDBJ databases">
        <title>Sequencing of actinobacteria type strains.</title>
        <authorList>
            <person name="Nguyen G.-S."/>
            <person name="Wentzel A."/>
        </authorList>
    </citation>
    <scope>NUCLEOTIDE SEQUENCE</scope>
    <source>
        <strain evidence="2">P38-E01</strain>
    </source>
</reference>
<evidence type="ECO:0000259" key="1">
    <source>
        <dbReference type="Pfam" id="PF01370"/>
    </source>
</evidence>
<protein>
    <submittedName>
        <fullName evidence="2">Reductase</fullName>
    </submittedName>
</protein>
<dbReference type="InterPro" id="IPR001509">
    <property type="entry name" value="Epimerase_deHydtase"/>
</dbReference>
<dbReference type="EMBL" id="JAELVF020000004">
    <property type="protein sequence ID" value="MBU7600470.1"/>
    <property type="molecule type" value="Genomic_DNA"/>
</dbReference>
<dbReference type="Pfam" id="PF01370">
    <property type="entry name" value="Epimerase"/>
    <property type="match status" value="1"/>
</dbReference>
<proteinExistence type="predicted"/>
<feature type="domain" description="NAD-dependent epimerase/dehydratase" evidence="1">
    <location>
        <begin position="4"/>
        <end position="209"/>
    </location>
</feature>
<gene>
    <name evidence="2" type="ORF">JGS22_023290</name>
</gene>
<evidence type="ECO:0000313" key="3">
    <source>
        <dbReference type="Proteomes" id="UP000694501"/>
    </source>
</evidence>
<dbReference type="PANTHER" id="PTHR43245">
    <property type="entry name" value="BIFUNCTIONAL POLYMYXIN RESISTANCE PROTEIN ARNA"/>
    <property type="match status" value="1"/>
</dbReference>
<evidence type="ECO:0000313" key="2">
    <source>
        <dbReference type="EMBL" id="MBU7600470.1"/>
    </source>
</evidence>
<dbReference type="Proteomes" id="UP000694501">
    <property type="component" value="Unassembled WGS sequence"/>
</dbReference>
<organism evidence="2 3">
    <name type="scientific">Streptomyces tardus</name>
    <dbReference type="NCBI Taxonomy" id="2780544"/>
    <lineage>
        <taxon>Bacteria</taxon>
        <taxon>Bacillati</taxon>
        <taxon>Actinomycetota</taxon>
        <taxon>Actinomycetes</taxon>
        <taxon>Kitasatosporales</taxon>
        <taxon>Streptomycetaceae</taxon>
        <taxon>Streptomyces</taxon>
    </lineage>
</organism>
<name>A0A949N3W4_9ACTN</name>
<dbReference type="InterPro" id="IPR050177">
    <property type="entry name" value="Lipid_A_modif_metabolic_enz"/>
</dbReference>
<comment type="caution">
    <text evidence="2">The sequence shown here is derived from an EMBL/GenBank/DDBJ whole genome shotgun (WGS) entry which is preliminary data.</text>
</comment>
<dbReference type="RefSeq" id="WP_216815133.1">
    <property type="nucleotide sequence ID" value="NZ_JAELVF020000004.1"/>
</dbReference>